<dbReference type="GO" id="GO:0004308">
    <property type="term" value="F:exo-alpha-sialidase activity"/>
    <property type="evidence" value="ECO:0007669"/>
    <property type="project" value="UniProtKB-EC"/>
</dbReference>
<dbReference type="SUPFAM" id="SSF50939">
    <property type="entry name" value="Sialidases"/>
    <property type="match status" value="1"/>
</dbReference>
<dbReference type="PANTHER" id="PTHR10628">
    <property type="entry name" value="SIALIDASE"/>
    <property type="match status" value="1"/>
</dbReference>
<keyword evidence="5" id="KW-0378">Hydrolase</keyword>
<evidence type="ECO:0000259" key="4">
    <source>
        <dbReference type="Pfam" id="PF13088"/>
    </source>
</evidence>
<keyword evidence="5" id="KW-0326">Glycosidase</keyword>
<feature type="domain" description="Sialidase" evidence="4">
    <location>
        <begin position="504"/>
        <end position="715"/>
    </location>
</feature>
<dbReference type="Gene3D" id="2.60.120.200">
    <property type="match status" value="1"/>
</dbReference>
<dbReference type="InterPro" id="IPR011040">
    <property type="entry name" value="Sialidase"/>
</dbReference>
<dbReference type="InterPro" id="IPR023364">
    <property type="entry name" value="Trans_sialidase_dom3"/>
</dbReference>
<evidence type="ECO:0000256" key="3">
    <source>
        <dbReference type="ARBA" id="ARBA00012733"/>
    </source>
</evidence>
<comment type="similarity">
    <text evidence="2">Belongs to the glycosyl hydrolase 33 family.</text>
</comment>
<evidence type="ECO:0000313" key="5">
    <source>
        <dbReference type="EMBL" id="MDR6939763.1"/>
    </source>
</evidence>
<dbReference type="RefSeq" id="WP_309956696.1">
    <property type="nucleotide sequence ID" value="NZ_JAVDUJ010000001.1"/>
</dbReference>
<dbReference type="InterPro" id="IPR013320">
    <property type="entry name" value="ConA-like_dom_sf"/>
</dbReference>
<dbReference type="SUPFAM" id="SSF49899">
    <property type="entry name" value="Concanavalin A-like lectins/glucanases"/>
    <property type="match status" value="2"/>
</dbReference>
<dbReference type="Pfam" id="PF13385">
    <property type="entry name" value="Laminin_G_3"/>
    <property type="match status" value="1"/>
</dbReference>
<evidence type="ECO:0000313" key="6">
    <source>
        <dbReference type="Proteomes" id="UP001266099"/>
    </source>
</evidence>
<dbReference type="PANTHER" id="PTHR10628:SF30">
    <property type="entry name" value="EXO-ALPHA-SIALIDASE"/>
    <property type="match status" value="1"/>
</dbReference>
<dbReference type="Gene3D" id="2.40.220.10">
    <property type="entry name" value="Intramolecular Trans-sialidase, Domain 3"/>
    <property type="match status" value="1"/>
</dbReference>
<dbReference type="Gene3D" id="2.120.10.10">
    <property type="match status" value="1"/>
</dbReference>
<dbReference type="Proteomes" id="UP001266099">
    <property type="component" value="Unassembled WGS sequence"/>
</dbReference>
<dbReference type="EC" id="3.2.1.18" evidence="3"/>
<organism evidence="5 6">
    <name type="scientific">Arcanobacterium hippocoleae</name>
    <dbReference type="NCBI Taxonomy" id="149017"/>
    <lineage>
        <taxon>Bacteria</taxon>
        <taxon>Bacillati</taxon>
        <taxon>Actinomycetota</taxon>
        <taxon>Actinomycetes</taxon>
        <taxon>Actinomycetales</taxon>
        <taxon>Actinomycetaceae</taxon>
        <taxon>Arcanobacterium</taxon>
    </lineage>
</organism>
<protein>
    <recommendedName>
        <fullName evidence="3">exo-alpha-sialidase</fullName>
        <ecNumber evidence="3">3.2.1.18</ecNumber>
    </recommendedName>
</protein>
<comment type="catalytic activity">
    <reaction evidence="1">
        <text>Hydrolysis of alpha-(2-&gt;3)-, alpha-(2-&gt;6)-, alpha-(2-&gt;8)- glycosidic linkages of terminal sialic acid residues in oligosaccharides, glycoproteins, glycolipids, colominic acid and synthetic substrates.</text>
        <dbReference type="EC" id="3.2.1.18"/>
    </reaction>
</comment>
<dbReference type="EMBL" id="JAVDUJ010000001">
    <property type="protein sequence ID" value="MDR6939763.1"/>
    <property type="molecule type" value="Genomic_DNA"/>
</dbReference>
<sequence>MTIEIMKIDSDLCNSSKFALTADFRASADGQLLRAVAGNTPLWVLELRGGSPYIYGGTVQEIRLDIEDAVALTDGTWHSIAIMCGAYGSKIFIDGYQCFSGTASLAFGEMLMNSAADADVQLQIEKSAGISVENLELFGEELAVEEIIARALPPQSLIDFAATELSAYDACLLKKYRSGSVFLRYRVRGPGQEGPILAASGGGKQQLQLVLSDAGLEYSVLVSNGQRRQFFAAGKWNDGEWHDVVLRVARGAVDIYVDGYQEAHIPGQTFFADVDSLDSVIIGQDFSGWKLFGEVRNASIYDFPLTDGQIQRLSGVKPLSTQCLFDYGYHGAASYRIPSLLMTQNGVLIAGADQREVNPNDAPNSINFTIRRSLDGGKSWKDLETILQYPGEGITGASVIDSCLVQDRDTGRIFVFIDQYPGGVGQPNGGLGKGVTDQGEYLLKDNNGQDFIWKADGSVTTLEGETTEYQISANGDVFSGGEARGNVFLCNGEDPQQSLLIHRTSFLIYTYSDDDGETWAPPININHLVKEEWMAFLGTSPGSGIQIRHGKYQGRLVIPVYFNTKHQQSFSSAVIYSDDHGLTWHRGKSPNDNRIFDGEVLQVQEFNNRLAATHESTIVERADGSILVMLRNQDPHRLVEYAVSTDGGESWGEISFAQGVPEIFCQPHMIAIPSKRYPDRVLFANAAQLLPYRGRGVLRISLDGGESWSISRTFNPYHYVYQCLTRIDENRVGLLWERETQGLYYTEIPLSWFGETDFVSELDHALA</sequence>
<proteinExistence type="inferred from homology"/>
<keyword evidence="6" id="KW-1185">Reference proteome</keyword>
<dbReference type="CDD" id="cd15482">
    <property type="entry name" value="Sialidase_non-viral"/>
    <property type="match status" value="1"/>
</dbReference>
<dbReference type="InterPro" id="IPR026856">
    <property type="entry name" value="Sialidase_fam"/>
</dbReference>
<reference evidence="5 6" key="1">
    <citation type="submission" date="2023-07" db="EMBL/GenBank/DDBJ databases">
        <title>Sequencing the genomes of 1000 actinobacteria strains.</title>
        <authorList>
            <person name="Klenk H.-P."/>
        </authorList>
    </citation>
    <scope>NUCLEOTIDE SEQUENCE [LARGE SCALE GENOMIC DNA]</scope>
    <source>
        <strain evidence="5 6">DSM 15539</strain>
    </source>
</reference>
<name>A0ABU1T380_9ACTO</name>
<evidence type="ECO:0000256" key="2">
    <source>
        <dbReference type="ARBA" id="ARBA00009348"/>
    </source>
</evidence>
<dbReference type="InterPro" id="IPR036278">
    <property type="entry name" value="Sialidase_sf"/>
</dbReference>
<comment type="caution">
    <text evidence="5">The sequence shown here is derived from an EMBL/GenBank/DDBJ whole genome shotgun (WGS) entry which is preliminary data.</text>
</comment>
<gene>
    <name evidence="5" type="ORF">J2S36_001306</name>
</gene>
<dbReference type="Pfam" id="PF13088">
    <property type="entry name" value="BNR_2"/>
    <property type="match status" value="1"/>
</dbReference>
<evidence type="ECO:0000256" key="1">
    <source>
        <dbReference type="ARBA" id="ARBA00000427"/>
    </source>
</evidence>
<accession>A0ABU1T380</accession>